<dbReference type="EMBL" id="GG749449">
    <property type="protein sequence ID" value="KMW68127.1"/>
    <property type="molecule type" value="Genomic_DNA"/>
</dbReference>
<dbReference type="AlphaFoldDB" id="A0A0J9EQ28"/>
<sequence>MKLLRPVSESLLNDSHPNRAPVFLFDLSTVLLELVINTFSNTFAEVRLIENAGTMPGSASLLHMKVQGIPRFQFPQNAKSSVLIGRSDRQEIRIVSMKVERARLENRRLNGKQIKGELAASVHSAPILLKGRMRN</sequence>
<protein>
    <submittedName>
        <fullName evidence="1">Uncharacterized protein</fullName>
    </submittedName>
</protein>
<proteinExistence type="predicted"/>
<evidence type="ECO:0000313" key="1">
    <source>
        <dbReference type="EMBL" id="KMW68127.1"/>
    </source>
</evidence>
<accession>A0A0J9EQ28</accession>
<name>A0A0J9EQ28_AJEDA</name>
<reference evidence="1" key="1">
    <citation type="submission" date="2010-03" db="EMBL/GenBank/DDBJ databases">
        <title>Annotation of Blastomyces dermatitidis strain ATCC 18188.</title>
        <authorList>
            <consortium name="The Broad Institute Genome Sequencing Platform"/>
            <consortium name="Broad Institute Genome Sequencing Center for Infectious Disease."/>
            <person name="Cuomo C."/>
            <person name="Klein B."/>
            <person name="Sullivan T."/>
            <person name="Heitman J."/>
            <person name="Young S."/>
            <person name="Zeng Q."/>
            <person name="Gargeya S."/>
            <person name="Alvarado L."/>
            <person name="Berlin A.M."/>
            <person name="Chapman S.B."/>
            <person name="Chen Z."/>
            <person name="Freedman E."/>
            <person name="Gellesch M."/>
            <person name="Goldberg J."/>
            <person name="Griggs A."/>
            <person name="Gujja S."/>
            <person name="Heilman E."/>
            <person name="Heiman D."/>
            <person name="Howarth C."/>
            <person name="Mehta T."/>
            <person name="Neiman D."/>
            <person name="Pearson M."/>
            <person name="Roberts A."/>
            <person name="Saif S."/>
            <person name="Shea T."/>
            <person name="Shenoy N."/>
            <person name="Sisk P."/>
            <person name="Stolte C."/>
            <person name="Sykes S."/>
            <person name="White J."/>
            <person name="Yandava C."/>
            <person name="Haas B."/>
            <person name="Nusbaum C."/>
            <person name="Birren B."/>
        </authorList>
    </citation>
    <scope>NUCLEOTIDE SEQUENCE</scope>
    <source>
        <strain evidence="1">ATCC 18188</strain>
    </source>
</reference>
<dbReference type="Proteomes" id="UP000007802">
    <property type="component" value="Unassembled WGS sequence"/>
</dbReference>
<gene>
    <name evidence="1" type="ORF">BDDG_12597</name>
</gene>
<organism evidence="1">
    <name type="scientific">Ajellomyces dermatitidis (strain ATCC 18188 / CBS 674.68)</name>
    <name type="common">Blastomyces dermatitidis</name>
    <dbReference type="NCBI Taxonomy" id="653446"/>
    <lineage>
        <taxon>Eukaryota</taxon>
        <taxon>Fungi</taxon>
        <taxon>Dikarya</taxon>
        <taxon>Ascomycota</taxon>
        <taxon>Pezizomycotina</taxon>
        <taxon>Eurotiomycetes</taxon>
        <taxon>Eurotiomycetidae</taxon>
        <taxon>Onygenales</taxon>
        <taxon>Ajellomycetaceae</taxon>
        <taxon>Blastomyces</taxon>
    </lineage>
</organism>